<dbReference type="GO" id="GO:0000981">
    <property type="term" value="F:DNA-binding transcription factor activity, RNA polymerase II-specific"/>
    <property type="evidence" value="ECO:0007669"/>
    <property type="project" value="InterPro"/>
</dbReference>
<keyword evidence="1" id="KW-0539">Nucleus</keyword>
<dbReference type="Gene3D" id="4.10.240.10">
    <property type="entry name" value="Zn(2)-C6 fungal-type DNA-binding domain"/>
    <property type="match status" value="1"/>
</dbReference>
<dbReference type="InterPro" id="IPR053175">
    <property type="entry name" value="DHMBA_Reg_Transcription_Factor"/>
</dbReference>
<name>A0A8E2ER17_9PEZI</name>
<proteinExistence type="predicted"/>
<evidence type="ECO:0000256" key="1">
    <source>
        <dbReference type="ARBA" id="ARBA00023242"/>
    </source>
</evidence>
<protein>
    <recommendedName>
        <fullName evidence="2">Zn(2)-C6 fungal-type domain-containing protein</fullName>
    </recommendedName>
</protein>
<dbReference type="Pfam" id="PF00172">
    <property type="entry name" value="Zn_clus"/>
    <property type="match status" value="1"/>
</dbReference>
<organism evidence="3 4">
    <name type="scientific">Glonium stellatum</name>
    <dbReference type="NCBI Taxonomy" id="574774"/>
    <lineage>
        <taxon>Eukaryota</taxon>
        <taxon>Fungi</taxon>
        <taxon>Dikarya</taxon>
        <taxon>Ascomycota</taxon>
        <taxon>Pezizomycotina</taxon>
        <taxon>Dothideomycetes</taxon>
        <taxon>Pleosporomycetidae</taxon>
        <taxon>Gloniales</taxon>
        <taxon>Gloniaceae</taxon>
        <taxon>Glonium</taxon>
    </lineage>
</organism>
<reference evidence="3 4" key="1">
    <citation type="journal article" date="2016" name="Nat. Commun.">
        <title>Ectomycorrhizal ecology is imprinted in the genome of the dominant symbiotic fungus Cenococcum geophilum.</title>
        <authorList>
            <consortium name="DOE Joint Genome Institute"/>
            <person name="Peter M."/>
            <person name="Kohler A."/>
            <person name="Ohm R.A."/>
            <person name="Kuo A."/>
            <person name="Krutzmann J."/>
            <person name="Morin E."/>
            <person name="Arend M."/>
            <person name="Barry K.W."/>
            <person name="Binder M."/>
            <person name="Choi C."/>
            <person name="Clum A."/>
            <person name="Copeland A."/>
            <person name="Grisel N."/>
            <person name="Haridas S."/>
            <person name="Kipfer T."/>
            <person name="LaButti K."/>
            <person name="Lindquist E."/>
            <person name="Lipzen A."/>
            <person name="Maire R."/>
            <person name="Meier B."/>
            <person name="Mihaltcheva S."/>
            <person name="Molinier V."/>
            <person name="Murat C."/>
            <person name="Poggeler S."/>
            <person name="Quandt C.A."/>
            <person name="Sperisen C."/>
            <person name="Tritt A."/>
            <person name="Tisserant E."/>
            <person name="Crous P.W."/>
            <person name="Henrissat B."/>
            <person name="Nehls U."/>
            <person name="Egli S."/>
            <person name="Spatafora J.W."/>
            <person name="Grigoriev I.V."/>
            <person name="Martin F.M."/>
        </authorList>
    </citation>
    <scope>NUCLEOTIDE SEQUENCE [LARGE SCALE GENOMIC DNA]</scope>
    <source>
        <strain evidence="3 4">CBS 207.34</strain>
    </source>
</reference>
<sequence length="505" mass="56419">MSLPGRPTSACNTCRRKKVKCDQTTPRCRRCLSKGLRCEGYAGNTKLDTKFVIRSSSGSSCPSYPAAGSPVPSIAVSLEHQAIPRFFSDYVHCGSSPGVPGGHLYFLYELFDDDDEVTPYLSEALTATAYASLANQLNLESLRIKARLVYGRSLTLVNQALGNASEAIKDATLGTIILFGLYEFIMNDGSKPYLWDVHHNGRMLLLQLRGSGQLNTSRGQAMFRMVYMTMQSAYLVKYWYPPKDIVFPELLNEGALPKVGFPMDRSLANPVTRVIRLCATTIDLLRHSGSRPILHELQNVVQEAALADVELLQWKKNAPIAWKYKSVTVTPLQRAQLPEAFPNWLKQFEIYADFRMAWIWNFHRSVRLLLHHAVLCCLNRLKSSPDWSQLCTLPDFSWDAHAEVVAAMVDEICGSVPFSLGQIVAETALNALILGLAPLGGYLALYPLHCARTRGRLNDRKFDYVNGVLRLIRDGLGIKHAQNILDWPFVIAISGFSEPRRVALL</sequence>
<dbReference type="InterPro" id="IPR001138">
    <property type="entry name" value="Zn2Cys6_DnaBD"/>
</dbReference>
<dbReference type="PROSITE" id="PS00463">
    <property type="entry name" value="ZN2_CY6_FUNGAL_1"/>
    <property type="match status" value="1"/>
</dbReference>
<dbReference type="EMBL" id="KV750763">
    <property type="protein sequence ID" value="OCL03322.1"/>
    <property type="molecule type" value="Genomic_DNA"/>
</dbReference>
<dbReference type="CDD" id="cd00067">
    <property type="entry name" value="GAL4"/>
    <property type="match status" value="1"/>
</dbReference>
<keyword evidence="4" id="KW-1185">Reference proteome</keyword>
<accession>A0A8E2ER17</accession>
<dbReference type="PROSITE" id="PS50048">
    <property type="entry name" value="ZN2_CY6_FUNGAL_2"/>
    <property type="match status" value="1"/>
</dbReference>
<gene>
    <name evidence="3" type="ORF">AOQ84DRAFT_392345</name>
</gene>
<dbReference type="InterPro" id="IPR036864">
    <property type="entry name" value="Zn2-C6_fun-type_DNA-bd_sf"/>
</dbReference>
<dbReference type="GO" id="GO:0008270">
    <property type="term" value="F:zinc ion binding"/>
    <property type="evidence" value="ECO:0007669"/>
    <property type="project" value="InterPro"/>
</dbReference>
<dbReference type="OrthoDB" id="5429770at2759"/>
<dbReference type="SMART" id="SM00066">
    <property type="entry name" value="GAL4"/>
    <property type="match status" value="1"/>
</dbReference>
<dbReference type="Proteomes" id="UP000250140">
    <property type="component" value="Unassembled WGS sequence"/>
</dbReference>
<dbReference type="PANTHER" id="PTHR38791">
    <property type="entry name" value="ZN(II)2CYS6 TRANSCRIPTION FACTOR (EUROFUNG)-RELATED-RELATED"/>
    <property type="match status" value="1"/>
</dbReference>
<feature type="domain" description="Zn(2)-C6 fungal-type" evidence="2">
    <location>
        <begin position="10"/>
        <end position="38"/>
    </location>
</feature>
<evidence type="ECO:0000313" key="3">
    <source>
        <dbReference type="EMBL" id="OCL03322.1"/>
    </source>
</evidence>
<dbReference type="InterPro" id="IPR021858">
    <property type="entry name" value="Fun_TF"/>
</dbReference>
<dbReference type="AlphaFoldDB" id="A0A8E2ER17"/>
<dbReference type="SUPFAM" id="SSF57701">
    <property type="entry name" value="Zn2/Cys6 DNA-binding domain"/>
    <property type="match status" value="1"/>
</dbReference>
<dbReference type="Pfam" id="PF11951">
    <property type="entry name" value="Fungal_trans_2"/>
    <property type="match status" value="1"/>
</dbReference>
<evidence type="ECO:0000313" key="4">
    <source>
        <dbReference type="Proteomes" id="UP000250140"/>
    </source>
</evidence>
<evidence type="ECO:0000259" key="2">
    <source>
        <dbReference type="PROSITE" id="PS50048"/>
    </source>
</evidence>